<reference evidence="2 3" key="1">
    <citation type="submission" date="2016-01" db="EMBL/GenBank/DDBJ databases">
        <title>The new phylogeny of the genus Mycobacterium.</title>
        <authorList>
            <person name="Tarcisio F."/>
            <person name="Conor M."/>
            <person name="Antonella G."/>
            <person name="Elisabetta G."/>
            <person name="Giulia F.S."/>
            <person name="Sara T."/>
            <person name="Anna F."/>
            <person name="Clotilde B."/>
            <person name="Roberto B."/>
            <person name="Veronica D.S."/>
            <person name="Fabio R."/>
            <person name="Monica P."/>
            <person name="Olivier J."/>
            <person name="Enrico T."/>
            <person name="Nicola S."/>
        </authorList>
    </citation>
    <scope>NUCLEOTIDE SEQUENCE [LARGE SCALE GENOMIC DNA]</scope>
    <source>
        <strain evidence="2 3">DSM 44166</strain>
    </source>
</reference>
<name>A0A1X2DKP1_MYCSZ</name>
<keyword evidence="3" id="KW-1185">Reference proteome</keyword>
<dbReference type="EMBL" id="LQPW01000173">
    <property type="protein sequence ID" value="ORW88787.1"/>
    <property type="molecule type" value="Genomic_DNA"/>
</dbReference>
<dbReference type="RefSeq" id="WP_085673870.1">
    <property type="nucleotide sequence ID" value="NZ_LQPW01000173.1"/>
</dbReference>
<feature type="region of interest" description="Disordered" evidence="1">
    <location>
        <begin position="145"/>
        <end position="181"/>
    </location>
</feature>
<proteinExistence type="predicted"/>
<evidence type="ECO:0000313" key="2">
    <source>
        <dbReference type="EMBL" id="ORW88787.1"/>
    </source>
</evidence>
<protein>
    <recommendedName>
        <fullName evidence="4">Helix-turn-helix DNA binding domain protein</fullName>
    </recommendedName>
</protein>
<evidence type="ECO:0000256" key="1">
    <source>
        <dbReference type="SAM" id="MobiDB-lite"/>
    </source>
</evidence>
<feature type="compositionally biased region" description="Basic and acidic residues" evidence="1">
    <location>
        <begin position="145"/>
        <end position="156"/>
    </location>
</feature>
<dbReference type="OrthoDB" id="4753426at2"/>
<accession>A0A1X2DKP1</accession>
<dbReference type="AlphaFoldDB" id="A0A1X2DKP1"/>
<organism evidence="2 3">
    <name type="scientific">Mycobacterium szulgai</name>
    <dbReference type="NCBI Taxonomy" id="1787"/>
    <lineage>
        <taxon>Bacteria</taxon>
        <taxon>Bacillati</taxon>
        <taxon>Actinomycetota</taxon>
        <taxon>Actinomycetes</taxon>
        <taxon>Mycobacteriales</taxon>
        <taxon>Mycobacteriaceae</taxon>
        <taxon>Mycobacterium</taxon>
    </lineage>
</organism>
<dbReference type="Proteomes" id="UP000193317">
    <property type="component" value="Unassembled WGS sequence"/>
</dbReference>
<gene>
    <name evidence="2" type="ORF">AWC27_13895</name>
</gene>
<evidence type="ECO:0000313" key="3">
    <source>
        <dbReference type="Proteomes" id="UP000193317"/>
    </source>
</evidence>
<sequence>MRRPEFIRTVPDEIERYGLAAATVLAHIKYRCESEGPGRFEAEGYRWWRVSYADMGAEIGVTAKVVIGALVKLGDAVVAKNFAPYGDRTLAYRVAAETASDMPFDRTVKCDMPFDHTGNSICPNGQMGVTVRSNAPLIETLEKGGEARARKARDAHPPTPEQSANSNGDDPEPPRFCPRHPIGTSEKCRDCGSFRVLHEAWKEREPVRKRKEHQARAAAIKACRRCDEYGQIDLGDGVVNCNHTADMDRYNTA</sequence>
<evidence type="ECO:0008006" key="4">
    <source>
        <dbReference type="Google" id="ProtNLM"/>
    </source>
</evidence>
<comment type="caution">
    <text evidence="2">The sequence shown here is derived from an EMBL/GenBank/DDBJ whole genome shotgun (WGS) entry which is preliminary data.</text>
</comment>